<keyword evidence="5" id="KW-0268">Exocytosis</keyword>
<evidence type="ECO:0000256" key="8">
    <source>
        <dbReference type="ARBA" id="ARBA00022737"/>
    </source>
</evidence>
<dbReference type="PANTHER" id="PTHR10241">
    <property type="entry name" value="LETHAL 2 GIANT LARVAE PROTEIN"/>
    <property type="match status" value="1"/>
</dbReference>
<dbReference type="Gene3D" id="2.130.10.10">
    <property type="entry name" value="YVTN repeat-like/Quinoprotein amine dehydrogenase"/>
    <property type="match status" value="2"/>
</dbReference>
<dbReference type="GO" id="GO:0006893">
    <property type="term" value="P:Golgi to plasma membrane transport"/>
    <property type="evidence" value="ECO:0007669"/>
    <property type="project" value="TreeGrafter"/>
</dbReference>
<evidence type="ECO:0000256" key="5">
    <source>
        <dbReference type="ARBA" id="ARBA00022483"/>
    </source>
</evidence>
<dbReference type="SMART" id="SM00320">
    <property type="entry name" value="WD40"/>
    <property type="match status" value="7"/>
</dbReference>
<keyword evidence="9" id="KW-0175">Coiled coil</keyword>
<feature type="compositionally biased region" description="Polar residues" evidence="10">
    <location>
        <begin position="1041"/>
        <end position="1056"/>
    </location>
</feature>
<evidence type="ECO:0000256" key="6">
    <source>
        <dbReference type="ARBA" id="ARBA00022490"/>
    </source>
</evidence>
<dbReference type="InterPro" id="IPR001680">
    <property type="entry name" value="WD40_rpt"/>
</dbReference>
<protein>
    <submittedName>
        <fullName evidence="12">Syntaxin-binding protein 5-like isoform X2</fullName>
    </submittedName>
</protein>
<dbReference type="GO" id="GO:0005096">
    <property type="term" value="F:GTPase activator activity"/>
    <property type="evidence" value="ECO:0007669"/>
    <property type="project" value="TreeGrafter"/>
</dbReference>
<dbReference type="SUPFAM" id="SSF50978">
    <property type="entry name" value="WD40 repeat-like"/>
    <property type="match status" value="1"/>
</dbReference>
<comment type="similarity">
    <text evidence="3">Belongs to the WD repeat L(2)GL family.</text>
</comment>
<name>A0A6A7FXP2_9CRUS</name>
<feature type="compositionally biased region" description="Basic and acidic residues" evidence="10">
    <location>
        <begin position="658"/>
        <end position="673"/>
    </location>
</feature>
<feature type="region of interest" description="Disordered" evidence="10">
    <location>
        <begin position="1252"/>
        <end position="1303"/>
    </location>
</feature>
<keyword evidence="8" id="KW-0677">Repeat</keyword>
<feature type="compositionally biased region" description="Low complexity" evidence="10">
    <location>
        <begin position="935"/>
        <end position="964"/>
    </location>
</feature>
<dbReference type="EMBL" id="IACT01003864">
    <property type="protein sequence ID" value="LAC23084.1"/>
    <property type="molecule type" value="mRNA"/>
</dbReference>
<dbReference type="InterPro" id="IPR000664">
    <property type="entry name" value="Lethal2_giant"/>
</dbReference>
<dbReference type="PANTHER" id="PTHR10241:SF25">
    <property type="entry name" value="TOMOSYN, ISOFORM C"/>
    <property type="match status" value="1"/>
</dbReference>
<dbReference type="GO" id="GO:0006887">
    <property type="term" value="P:exocytosis"/>
    <property type="evidence" value="ECO:0007669"/>
    <property type="project" value="UniProtKB-KW"/>
</dbReference>
<feature type="compositionally biased region" description="Basic and acidic residues" evidence="10">
    <location>
        <begin position="1028"/>
        <end position="1040"/>
    </location>
</feature>
<feature type="compositionally biased region" description="Low complexity" evidence="10">
    <location>
        <begin position="1293"/>
        <end position="1303"/>
    </location>
</feature>
<dbReference type="GO" id="GO:0031201">
    <property type="term" value="C:SNARE complex"/>
    <property type="evidence" value="ECO:0007669"/>
    <property type="project" value="TreeGrafter"/>
</dbReference>
<keyword evidence="4" id="KW-1003">Cell membrane</keyword>
<dbReference type="SUPFAM" id="SSF58038">
    <property type="entry name" value="SNARE fusion complex"/>
    <property type="match status" value="1"/>
</dbReference>
<dbReference type="GO" id="GO:0005886">
    <property type="term" value="C:plasma membrane"/>
    <property type="evidence" value="ECO:0007669"/>
    <property type="project" value="UniProtKB-SubCell"/>
</dbReference>
<feature type="compositionally biased region" description="Polar residues" evidence="10">
    <location>
        <begin position="1262"/>
        <end position="1292"/>
    </location>
</feature>
<keyword evidence="4" id="KW-0472">Membrane</keyword>
<evidence type="ECO:0000256" key="10">
    <source>
        <dbReference type="SAM" id="MobiDB-lite"/>
    </source>
</evidence>
<evidence type="ECO:0000256" key="4">
    <source>
        <dbReference type="ARBA" id="ARBA00022475"/>
    </source>
</evidence>
<dbReference type="CDD" id="cd15873">
    <property type="entry name" value="R-SNARE_STXBP5_6"/>
    <property type="match status" value="1"/>
</dbReference>
<accession>A0A6A7FXP2</accession>
<dbReference type="InterPro" id="IPR042855">
    <property type="entry name" value="V_SNARE_CC"/>
</dbReference>
<comment type="subcellular location">
    <subcellularLocation>
        <location evidence="1">Cell membrane</location>
        <topology evidence="1">Peripheral membrane protein</topology>
    </subcellularLocation>
    <subcellularLocation>
        <location evidence="2">Cytoplasm</location>
    </subcellularLocation>
</comment>
<dbReference type="Gene3D" id="1.20.5.110">
    <property type="match status" value="1"/>
</dbReference>
<dbReference type="PROSITE" id="PS50892">
    <property type="entry name" value="V_SNARE"/>
    <property type="match status" value="1"/>
</dbReference>
<evidence type="ECO:0000256" key="9">
    <source>
        <dbReference type="PROSITE-ProRule" id="PRU00290"/>
    </source>
</evidence>
<sequence>MKKRTLKNVFDGFRSSVAQPSARTEHVPIVETLRSEFFQVAKTVRHGFPYQPTAMAYDPIQKILAVGTKHGSIRLIGRPGVDSHIRHENESAVLFLLFLVNEGALISATADSTVHMWNYRQKKPEVVHSIKFQRERIMSICLPFQSKWLYVGSERGNIHIVNVEAFTLSGYIINWNKAIDLSRKTHPGAVIHLSDCPVDPSKLLIGFESGQLVVWDLKTRTADCRYQSSEPLRSVSWHHEGKQFMCSHTDGSLTTWVVKQPSPKPTSTIFPHAKTNKEGKQESCKPIQHVEWTTSRTGESFIIFSGGLTNNHAGRTPSITVIHGKTTTVLEMEHNVVDFITLCESPWPSEFGDPYALVVLLHNDLVVVDLLSSGYPCFENPYSMDLHESPVTCCSYLADCPADLVPAFYSVGVARSHKSGFSAKEWPICGGEWGSTSCSYPELIITGHADGSIKFWDSSSVSLQFLYKLKTAKVFEKDKSRSNEGGGGGGHDEDPFAIQHISLCPESRLLCVAGSSSHLILYKYCKQETVAEVTCLEIPIVYDAYESGDYSPECEFPPRPSLQASLDYFVNIHVRGGVQKKPPGYQAELVCVTPWVNGEPPGQITSVSINSSYGLIAYGNESGLVIVDYIQNTCLLNMGTPELYGSADPYQRVPRSPKKLDSRDKDDDRDRSPSSDQDCTDSQRAGLFDEGVRGGGSGSREELIASLKPVMRIDTRGRGELDLQKNMIRKYSKVRDDHGGRPSEPKIDIMKFLTRKESKSKCPSKEERVSEYEEKAEENCVDDNFKKCHNKDGKGEGESEITRCESDDFLLCKDGDTPLESISSEEAASVAQITVECEESRQCEATEEKPVTRERKMSRFRLKDTFTKFDAKVRRAFSWETSTSLDGPASEFYDDTTMVVVGKDGEIHETTLEDVLETDIDEGEDALESIDRRTSSVSTTTSEGGSPVTSMADSSAAATDTTPKASRETTPEKEEESKPAVSSEQPAKYSGEDERRGSGNRASLHLFDEHGKPVPPPRRSVTLATPKDPVRKNSDEKERSNNLTTPSWTSHSQGVSPNERRKACKAVVSLNIGEARTYGETVQEIKNCEATSSMPHTPSGAHLGYTSVTTSSGMTSPTSLGAFRTFMSNITKKGSSHALHDKLDGSFSRSRSSSISSLENISSEAIQCLAFADSYVKKNDGQMLPTLWVGTSLGSVIQVIVSIPSADTRQTNPVSVFPSGTIFRLKGSILAMCFLDWNGTLIKNSFESWRDAQKDKKDRTPTKNTSTPCSSSGGAGTPNNRLSPTNSAGSTEQPPQQQQQQQPVPLTCADRQFIVFCSEKVARVVALPSQNCVYKQIITELSFVVKAEIIQMKDAVCLVCYVATGHISIFNLPSLRQLTYVDFLPLVDLRIARTFCFTSQGHGMYLCSPSEVQKFTLSADICKDLQELLGELFLACEMPEPPKQSFFKGLFGGGVSQLDREELFGESSGKAASSVAKHVPGPQAQMEMLNARAGTAGSEMARAKMAAIERGQRLGELDEKTAKMMNEAETFSSAARQLMVKYRDKKWYQL</sequence>
<evidence type="ECO:0000313" key="12">
    <source>
        <dbReference type="EMBL" id="LAC23084.1"/>
    </source>
</evidence>
<reference evidence="12" key="1">
    <citation type="submission" date="2017-11" db="EMBL/GenBank/DDBJ databases">
        <title>The sensing device of the deep-sea amphipod.</title>
        <authorList>
            <person name="Kobayashi H."/>
            <person name="Nagahama T."/>
            <person name="Arai W."/>
            <person name="Sasagawa Y."/>
            <person name="Umeda M."/>
            <person name="Hayashi T."/>
            <person name="Nikaido I."/>
            <person name="Watanabe H."/>
            <person name="Oguri K."/>
            <person name="Kitazato H."/>
            <person name="Fujioka K."/>
            <person name="Kido Y."/>
            <person name="Takami H."/>
        </authorList>
    </citation>
    <scope>NUCLEOTIDE SEQUENCE</scope>
    <source>
        <tissue evidence="12">Whole body</tissue>
    </source>
</reference>
<dbReference type="PRINTS" id="PR00962">
    <property type="entry name" value="LETHAL2GIANT"/>
</dbReference>
<dbReference type="SUPFAM" id="SSF69322">
    <property type="entry name" value="Tricorn protease domain 2"/>
    <property type="match status" value="1"/>
</dbReference>
<feature type="domain" description="V-SNARE coiled-coil homology" evidence="11">
    <location>
        <begin position="1485"/>
        <end position="1545"/>
    </location>
</feature>
<dbReference type="InterPro" id="IPR013577">
    <property type="entry name" value="LLGL2"/>
</dbReference>
<evidence type="ECO:0000256" key="3">
    <source>
        <dbReference type="ARBA" id="ARBA00008070"/>
    </source>
</evidence>
<proteinExistence type="evidence at transcript level"/>
<evidence type="ECO:0000259" key="11">
    <source>
        <dbReference type="PROSITE" id="PS50892"/>
    </source>
</evidence>
<evidence type="ECO:0000256" key="7">
    <source>
        <dbReference type="ARBA" id="ARBA00022574"/>
    </source>
</evidence>
<dbReference type="GO" id="GO:0045159">
    <property type="term" value="F:myosin II binding"/>
    <property type="evidence" value="ECO:0007669"/>
    <property type="project" value="TreeGrafter"/>
</dbReference>
<feature type="region of interest" description="Disordered" evidence="10">
    <location>
        <begin position="927"/>
        <end position="1061"/>
    </location>
</feature>
<dbReference type="GO" id="GO:0019905">
    <property type="term" value="F:syntaxin binding"/>
    <property type="evidence" value="ECO:0007669"/>
    <property type="project" value="TreeGrafter"/>
</dbReference>
<keyword evidence="7" id="KW-0853">WD repeat</keyword>
<dbReference type="Pfam" id="PF08366">
    <property type="entry name" value="LLGL"/>
    <property type="match status" value="1"/>
</dbReference>
<keyword evidence="6" id="KW-0963">Cytoplasm</keyword>
<dbReference type="FunFam" id="2.130.10.10:FF:000521">
    <property type="entry name" value="syntaxin-binding protein 5-like isoform X1"/>
    <property type="match status" value="1"/>
</dbReference>
<feature type="region of interest" description="Disordered" evidence="10">
    <location>
        <begin position="645"/>
        <end position="703"/>
    </location>
</feature>
<dbReference type="InterPro" id="IPR036322">
    <property type="entry name" value="WD40_repeat_dom_sf"/>
</dbReference>
<organism evidence="12">
    <name type="scientific">Hirondellea gigas</name>
    <dbReference type="NCBI Taxonomy" id="1518452"/>
    <lineage>
        <taxon>Eukaryota</taxon>
        <taxon>Metazoa</taxon>
        <taxon>Ecdysozoa</taxon>
        <taxon>Arthropoda</taxon>
        <taxon>Crustacea</taxon>
        <taxon>Multicrustacea</taxon>
        <taxon>Malacostraca</taxon>
        <taxon>Eumalacostraca</taxon>
        <taxon>Peracarida</taxon>
        <taxon>Amphipoda</taxon>
        <taxon>Amphilochidea</taxon>
        <taxon>Lysianassida</taxon>
        <taxon>Lysianassidira</taxon>
        <taxon>Lysianassoidea</taxon>
        <taxon>Lysianassidae</taxon>
        <taxon>Hirondellea</taxon>
    </lineage>
</organism>
<evidence type="ECO:0000256" key="2">
    <source>
        <dbReference type="ARBA" id="ARBA00004496"/>
    </source>
</evidence>
<dbReference type="InterPro" id="IPR015943">
    <property type="entry name" value="WD40/YVTN_repeat-like_dom_sf"/>
</dbReference>
<evidence type="ECO:0000256" key="1">
    <source>
        <dbReference type="ARBA" id="ARBA00004202"/>
    </source>
</evidence>
<feature type="compositionally biased region" description="Basic and acidic residues" evidence="10">
    <location>
        <begin position="965"/>
        <end position="978"/>
    </location>
</feature>
<feature type="compositionally biased region" description="Basic and acidic residues" evidence="10">
    <location>
        <begin position="1252"/>
        <end position="1261"/>
    </location>
</feature>